<evidence type="ECO:0000313" key="16">
    <source>
        <dbReference type="EMBL" id="PJF47920.1"/>
    </source>
</evidence>
<dbReference type="InterPro" id="IPR024036">
    <property type="entry name" value="tRNA-dHydroUridine_Synthase_C"/>
</dbReference>
<keyword evidence="3" id="KW-0820">tRNA-binding</keyword>
<proteinExistence type="inferred from homology"/>
<evidence type="ECO:0000256" key="3">
    <source>
        <dbReference type="ARBA" id="ARBA00022555"/>
    </source>
</evidence>
<evidence type="ECO:0000313" key="17">
    <source>
        <dbReference type="Proteomes" id="UP000230790"/>
    </source>
</evidence>
<dbReference type="InterPro" id="IPR001269">
    <property type="entry name" value="DUS_fam"/>
</dbReference>
<evidence type="ECO:0000256" key="7">
    <source>
        <dbReference type="ARBA" id="ARBA00022857"/>
    </source>
</evidence>
<feature type="domain" description="DUS-like FMN-binding" evidence="15">
    <location>
        <begin position="18"/>
        <end position="314"/>
    </location>
</feature>
<feature type="active site" description="Proton donor" evidence="13">
    <location>
        <position position="105"/>
    </location>
</feature>
<keyword evidence="8" id="KW-0694">RNA-binding</keyword>
<evidence type="ECO:0000256" key="6">
    <source>
        <dbReference type="ARBA" id="ARBA00022694"/>
    </source>
</evidence>
<keyword evidence="6 12" id="KW-0819">tRNA processing</keyword>
<dbReference type="InterPro" id="IPR004652">
    <property type="entry name" value="DusB-like"/>
</dbReference>
<dbReference type="PANTHER" id="PTHR45846">
    <property type="entry name" value="TRNA-DIHYDROURIDINE(47) SYNTHASE [NAD(P)(+)]-LIKE"/>
    <property type="match status" value="1"/>
</dbReference>
<keyword evidence="5 12" id="KW-0288">FMN</keyword>
<organism evidence="16 17">
    <name type="scientific">Candidatus Thermofonsia Clade 3 bacterium</name>
    <dbReference type="NCBI Taxonomy" id="2364212"/>
    <lineage>
        <taxon>Bacteria</taxon>
        <taxon>Bacillati</taxon>
        <taxon>Chloroflexota</taxon>
        <taxon>Candidatus Thermofontia</taxon>
        <taxon>Candidatus Thermofonsia Clade 3</taxon>
    </lineage>
</organism>
<evidence type="ECO:0000256" key="9">
    <source>
        <dbReference type="ARBA" id="ARBA00023002"/>
    </source>
</evidence>
<dbReference type="GO" id="GO:0017150">
    <property type="term" value="F:tRNA dihydrouridine synthase activity"/>
    <property type="evidence" value="ECO:0007669"/>
    <property type="project" value="InterPro"/>
</dbReference>
<sequence>MQPTFYVRDVPVYGDLILSPMDGFSDLPYRLICREYGSAMSYTEFTSCEAILRDARPALRQLDYDPREKPQLTFQIFDSDEDRIVACAQKIEQLGPGIIDLNMGCSVSSVSGRGAGAGLLRDPQKIARIFNRLSKAVRVPVTAKIRLGWDARSRNYLEVARILEDNGASLIAVHGRTKEQAYKGVADWDAIAEIKQAVKIPVIGNGDVKTVADIARIKAHTGCDGVMIGRAAIGNPWIFQRKDRHEVTVQEVIALLKRHLRAMIAYYGDHGLILFRKHAVKYMQGMPHVAALRAQLVTCESVGAFHERVDEFQRRYEQGVLPDEAYETAPVPEEEVEWSCERTAVACA</sequence>
<dbReference type="Gene3D" id="3.20.20.70">
    <property type="entry name" value="Aldolase class I"/>
    <property type="match status" value="1"/>
</dbReference>
<evidence type="ECO:0000256" key="2">
    <source>
        <dbReference type="ARBA" id="ARBA00002790"/>
    </source>
</evidence>
<dbReference type="CDD" id="cd02801">
    <property type="entry name" value="DUS_like_FMN"/>
    <property type="match status" value="1"/>
</dbReference>
<evidence type="ECO:0000256" key="12">
    <source>
        <dbReference type="PIRNR" id="PIRNR006621"/>
    </source>
</evidence>
<keyword evidence="9 12" id="KW-0560">Oxidoreductase</keyword>
<evidence type="ECO:0000256" key="14">
    <source>
        <dbReference type="PIRSR" id="PIRSR006621-2"/>
    </source>
</evidence>
<evidence type="ECO:0000256" key="5">
    <source>
        <dbReference type="ARBA" id="ARBA00022643"/>
    </source>
</evidence>
<evidence type="ECO:0000256" key="10">
    <source>
        <dbReference type="ARBA" id="ARBA00048205"/>
    </source>
</evidence>
<reference evidence="16 17" key="1">
    <citation type="submission" date="2017-11" db="EMBL/GenBank/DDBJ databases">
        <title>Evolution of Phototrophy in the Chloroflexi Phylum Driven by Horizontal Gene Transfer.</title>
        <authorList>
            <person name="Ward L.M."/>
            <person name="Hemp J."/>
            <person name="Shih P.M."/>
            <person name="Mcglynn S.E."/>
            <person name="Fischer W."/>
        </authorList>
    </citation>
    <scope>NUCLEOTIDE SEQUENCE [LARGE SCALE GENOMIC DNA]</scope>
    <source>
        <strain evidence="16">JP3_7</strain>
    </source>
</reference>
<dbReference type="PANTHER" id="PTHR45846:SF1">
    <property type="entry name" value="TRNA-DIHYDROURIDINE(47) SYNTHASE [NAD(P)(+)]-LIKE"/>
    <property type="match status" value="1"/>
</dbReference>
<dbReference type="NCBIfam" id="TIGR00737">
    <property type="entry name" value="nifR3_yhdG"/>
    <property type="match status" value="1"/>
</dbReference>
<feature type="binding site" evidence="14">
    <location>
        <position position="174"/>
    </location>
    <ligand>
        <name>FMN</name>
        <dbReference type="ChEBI" id="CHEBI:58210"/>
    </ligand>
</feature>
<dbReference type="SUPFAM" id="SSF51395">
    <property type="entry name" value="FMN-linked oxidoreductases"/>
    <property type="match status" value="1"/>
</dbReference>
<accession>A0A2M8QDQ0</accession>
<dbReference type="PIRSF" id="PIRSF006621">
    <property type="entry name" value="Dus"/>
    <property type="match status" value="1"/>
</dbReference>
<keyword evidence="4 12" id="KW-0285">Flavoprotein</keyword>
<feature type="binding site" evidence="14">
    <location>
        <position position="75"/>
    </location>
    <ligand>
        <name>FMN</name>
        <dbReference type="ChEBI" id="CHEBI:58210"/>
    </ligand>
</feature>
<dbReference type="GO" id="GO:0050660">
    <property type="term" value="F:flavin adenine dinucleotide binding"/>
    <property type="evidence" value="ECO:0007669"/>
    <property type="project" value="InterPro"/>
</dbReference>
<name>A0A2M8QDQ0_9CHLR</name>
<comment type="catalytic activity">
    <reaction evidence="10">
        <text>a 5,6-dihydrouridine in tRNA + NADP(+) = a uridine in tRNA + NADPH + H(+)</text>
        <dbReference type="Rhea" id="RHEA:23624"/>
        <dbReference type="Rhea" id="RHEA-COMP:13339"/>
        <dbReference type="Rhea" id="RHEA-COMP:13887"/>
        <dbReference type="ChEBI" id="CHEBI:15378"/>
        <dbReference type="ChEBI" id="CHEBI:57783"/>
        <dbReference type="ChEBI" id="CHEBI:58349"/>
        <dbReference type="ChEBI" id="CHEBI:65315"/>
        <dbReference type="ChEBI" id="CHEBI:74443"/>
    </reaction>
</comment>
<keyword evidence="14" id="KW-0547">Nucleotide-binding</keyword>
<protein>
    <recommendedName>
        <fullName evidence="12">tRNA-dihydrouridine synthase</fullName>
        <ecNumber evidence="12">1.3.1.-</ecNumber>
    </recommendedName>
</protein>
<dbReference type="EC" id="1.3.1.-" evidence="12"/>
<evidence type="ECO:0000256" key="11">
    <source>
        <dbReference type="ARBA" id="ARBA00048802"/>
    </source>
</evidence>
<keyword evidence="7" id="KW-0521">NADP</keyword>
<feature type="binding site" evidence="14">
    <location>
        <position position="144"/>
    </location>
    <ligand>
        <name>FMN</name>
        <dbReference type="ChEBI" id="CHEBI:58210"/>
    </ligand>
</feature>
<comment type="caution">
    <text evidence="16">The sequence shown here is derived from an EMBL/GenBank/DDBJ whole genome shotgun (WGS) entry which is preliminary data.</text>
</comment>
<comment type="catalytic activity">
    <reaction evidence="11">
        <text>a 5,6-dihydrouridine in tRNA + NAD(+) = a uridine in tRNA + NADH + H(+)</text>
        <dbReference type="Rhea" id="RHEA:54452"/>
        <dbReference type="Rhea" id="RHEA-COMP:13339"/>
        <dbReference type="Rhea" id="RHEA-COMP:13887"/>
        <dbReference type="ChEBI" id="CHEBI:15378"/>
        <dbReference type="ChEBI" id="CHEBI:57540"/>
        <dbReference type="ChEBI" id="CHEBI:57945"/>
        <dbReference type="ChEBI" id="CHEBI:65315"/>
        <dbReference type="ChEBI" id="CHEBI:74443"/>
    </reaction>
</comment>
<comment type="function">
    <text evidence="2 12">Catalyzes the synthesis of 5,6-dihydrouridine (D), a modified base found in the D-loop of most tRNAs, via the reduction of the C5-C6 double bond in target uridines.</text>
</comment>
<dbReference type="EMBL" id="PGTN01000030">
    <property type="protein sequence ID" value="PJF47920.1"/>
    <property type="molecule type" value="Genomic_DNA"/>
</dbReference>
<comment type="similarity">
    <text evidence="12">Belongs to the dus family.</text>
</comment>
<dbReference type="AlphaFoldDB" id="A0A2M8QDQ0"/>
<dbReference type="Gene3D" id="1.10.1200.80">
    <property type="entry name" value="Putative flavin oxidoreducatase, domain 2"/>
    <property type="match status" value="1"/>
</dbReference>
<dbReference type="PROSITE" id="PS01136">
    <property type="entry name" value="UPF0034"/>
    <property type="match status" value="1"/>
</dbReference>
<dbReference type="InterPro" id="IPR018517">
    <property type="entry name" value="tRNA_hU_synthase_CS"/>
</dbReference>
<dbReference type="Proteomes" id="UP000230790">
    <property type="component" value="Unassembled WGS sequence"/>
</dbReference>
<comment type="cofactor">
    <cofactor evidence="1 12 14">
        <name>FMN</name>
        <dbReference type="ChEBI" id="CHEBI:58210"/>
    </cofactor>
</comment>
<feature type="binding site" evidence="14">
    <location>
        <begin position="229"/>
        <end position="230"/>
    </location>
    <ligand>
        <name>FMN</name>
        <dbReference type="ChEBI" id="CHEBI:58210"/>
    </ligand>
</feature>
<dbReference type="Pfam" id="PF01207">
    <property type="entry name" value="Dus"/>
    <property type="match status" value="1"/>
</dbReference>
<dbReference type="InterPro" id="IPR035587">
    <property type="entry name" value="DUS-like_FMN-bd"/>
</dbReference>
<evidence type="ECO:0000256" key="13">
    <source>
        <dbReference type="PIRSR" id="PIRSR006621-1"/>
    </source>
</evidence>
<evidence type="ECO:0000256" key="8">
    <source>
        <dbReference type="ARBA" id="ARBA00022884"/>
    </source>
</evidence>
<dbReference type="GO" id="GO:0000049">
    <property type="term" value="F:tRNA binding"/>
    <property type="evidence" value="ECO:0007669"/>
    <property type="project" value="UniProtKB-KW"/>
</dbReference>
<evidence type="ECO:0000256" key="1">
    <source>
        <dbReference type="ARBA" id="ARBA00001917"/>
    </source>
</evidence>
<evidence type="ECO:0000259" key="15">
    <source>
        <dbReference type="Pfam" id="PF01207"/>
    </source>
</evidence>
<gene>
    <name evidence="16" type="ORF">CUN48_06110</name>
</gene>
<dbReference type="InterPro" id="IPR013785">
    <property type="entry name" value="Aldolase_TIM"/>
</dbReference>
<evidence type="ECO:0000256" key="4">
    <source>
        <dbReference type="ARBA" id="ARBA00022630"/>
    </source>
</evidence>